<dbReference type="InterPro" id="IPR034428">
    <property type="entry name" value="ThiH/NoCL/HydG-like"/>
</dbReference>
<dbReference type="InterPro" id="IPR010722">
    <property type="entry name" value="BATS_dom"/>
</dbReference>
<protein>
    <submittedName>
        <fullName evidence="9">Thiazole biosynthesis protein ThiH</fullName>
    </submittedName>
</protein>
<dbReference type="InterPro" id="IPR013785">
    <property type="entry name" value="Aldolase_TIM"/>
</dbReference>
<proteinExistence type="predicted"/>
<dbReference type="GO" id="GO:0051539">
    <property type="term" value="F:4 iron, 4 sulfur cluster binding"/>
    <property type="evidence" value="ECO:0007669"/>
    <property type="project" value="UniProtKB-KW"/>
</dbReference>
<dbReference type="SMART" id="SM00876">
    <property type="entry name" value="BATS"/>
    <property type="match status" value="1"/>
</dbReference>
<dbReference type="KEGG" id="cpas:Clopa_4120"/>
<dbReference type="Proteomes" id="UP000013523">
    <property type="component" value="Chromosome"/>
</dbReference>
<dbReference type="AlphaFoldDB" id="R4K8G9"/>
<keyword evidence="5" id="KW-0408">Iron</keyword>
<dbReference type="SFLD" id="SFLDF00301">
    <property type="entry name" value="2-iminoacetate_synthase_(ThiH)"/>
    <property type="match status" value="1"/>
</dbReference>
<evidence type="ECO:0000256" key="6">
    <source>
        <dbReference type="ARBA" id="ARBA00023014"/>
    </source>
</evidence>
<dbReference type="SFLD" id="SFLDG01060">
    <property type="entry name" value="BATS_domain_containing"/>
    <property type="match status" value="1"/>
</dbReference>
<dbReference type="Pfam" id="PF06968">
    <property type="entry name" value="BATS"/>
    <property type="match status" value="1"/>
</dbReference>
<keyword evidence="4" id="KW-0479">Metal-binding</keyword>
<evidence type="ECO:0000256" key="1">
    <source>
        <dbReference type="ARBA" id="ARBA00001966"/>
    </source>
</evidence>
<dbReference type="PANTHER" id="PTHR43583">
    <property type="entry name" value="2-IMINOACETATE SYNTHASE"/>
    <property type="match status" value="1"/>
</dbReference>
<evidence type="ECO:0000256" key="2">
    <source>
        <dbReference type="ARBA" id="ARBA00022485"/>
    </source>
</evidence>
<feature type="domain" description="Radical SAM core" evidence="8">
    <location>
        <begin position="70"/>
        <end position="290"/>
    </location>
</feature>
<organism evidence="9 10">
    <name type="scientific">Clostridium pasteurianum BC1</name>
    <dbReference type="NCBI Taxonomy" id="86416"/>
    <lineage>
        <taxon>Bacteria</taxon>
        <taxon>Bacillati</taxon>
        <taxon>Bacillota</taxon>
        <taxon>Clostridia</taxon>
        <taxon>Eubacteriales</taxon>
        <taxon>Clostridiaceae</taxon>
        <taxon>Clostridium</taxon>
    </lineage>
</organism>
<dbReference type="PANTHER" id="PTHR43583:SF1">
    <property type="entry name" value="2-IMINOACETATE SYNTHASE"/>
    <property type="match status" value="1"/>
</dbReference>
<keyword evidence="2" id="KW-0004">4Fe-4S</keyword>
<dbReference type="InterPro" id="IPR007197">
    <property type="entry name" value="rSAM"/>
</dbReference>
<dbReference type="SFLD" id="SFLDS00029">
    <property type="entry name" value="Radical_SAM"/>
    <property type="match status" value="1"/>
</dbReference>
<dbReference type="eggNOG" id="COG0502">
    <property type="taxonomic scope" value="Bacteria"/>
</dbReference>
<dbReference type="InterPro" id="IPR012726">
    <property type="entry name" value="ThiH"/>
</dbReference>
<dbReference type="CDD" id="cd01335">
    <property type="entry name" value="Radical_SAM"/>
    <property type="match status" value="1"/>
</dbReference>
<evidence type="ECO:0000256" key="5">
    <source>
        <dbReference type="ARBA" id="ARBA00023004"/>
    </source>
</evidence>
<accession>R4K8G9</accession>
<dbReference type="STRING" id="86416.Clopa_4120"/>
<dbReference type="OrthoDB" id="9801120at2"/>
<keyword evidence="6" id="KW-0411">Iron-sulfur</keyword>
<gene>
    <name evidence="9" type="ORF">Clopa_4120</name>
</gene>
<dbReference type="Pfam" id="PF04055">
    <property type="entry name" value="Radical_SAM"/>
    <property type="match status" value="1"/>
</dbReference>
<dbReference type="PATRIC" id="fig|86416.3.peg.4121"/>
<evidence type="ECO:0000256" key="4">
    <source>
        <dbReference type="ARBA" id="ARBA00022723"/>
    </source>
</evidence>
<dbReference type="RefSeq" id="WP_015617133.1">
    <property type="nucleotide sequence ID" value="NC_021182.1"/>
</dbReference>
<evidence type="ECO:0000256" key="3">
    <source>
        <dbReference type="ARBA" id="ARBA00022691"/>
    </source>
</evidence>
<comment type="cofactor">
    <cofactor evidence="7">
        <name>[2Fe-2S] cluster</name>
        <dbReference type="ChEBI" id="CHEBI:190135"/>
    </cofactor>
</comment>
<evidence type="ECO:0000313" key="10">
    <source>
        <dbReference type="Proteomes" id="UP000013523"/>
    </source>
</evidence>
<dbReference type="InterPro" id="IPR006638">
    <property type="entry name" value="Elp3/MiaA/NifB-like_rSAM"/>
</dbReference>
<dbReference type="Gene3D" id="3.20.20.70">
    <property type="entry name" value="Aldolase class I"/>
    <property type="match status" value="1"/>
</dbReference>
<dbReference type="SMART" id="SM00729">
    <property type="entry name" value="Elp3"/>
    <property type="match status" value="1"/>
</dbReference>
<evidence type="ECO:0000259" key="8">
    <source>
        <dbReference type="PROSITE" id="PS51918"/>
    </source>
</evidence>
<name>R4K8G9_CLOPA</name>
<reference evidence="9 10" key="1">
    <citation type="submission" date="2012-01" db="EMBL/GenBank/DDBJ databases">
        <title>Complete sequence of chromosome of Clostridium pasteurianum BC1.</title>
        <authorList>
            <consortium name="US DOE Joint Genome Institute"/>
            <person name="Lucas S."/>
            <person name="Han J."/>
            <person name="Lapidus A."/>
            <person name="Cheng J.-F."/>
            <person name="Goodwin L."/>
            <person name="Pitluck S."/>
            <person name="Peters L."/>
            <person name="Mikhailova N."/>
            <person name="Teshima H."/>
            <person name="Detter J.C."/>
            <person name="Han C."/>
            <person name="Tapia R."/>
            <person name="Land M."/>
            <person name="Hauser L."/>
            <person name="Kyrpides N."/>
            <person name="Ivanova N."/>
            <person name="Pagani I."/>
            <person name="Dunn J."/>
            <person name="Taghavi S."/>
            <person name="Francis A."/>
            <person name="van der Lelie D."/>
            <person name="Woyke T."/>
        </authorList>
    </citation>
    <scope>NUCLEOTIDE SEQUENCE [LARGE SCALE GENOMIC DNA]</scope>
    <source>
        <strain evidence="9 10">BC1</strain>
    </source>
</reference>
<comment type="cofactor">
    <cofactor evidence="1">
        <name>[4Fe-4S] cluster</name>
        <dbReference type="ChEBI" id="CHEBI:49883"/>
    </cofactor>
</comment>
<evidence type="ECO:0000313" key="9">
    <source>
        <dbReference type="EMBL" id="AGK98858.1"/>
    </source>
</evidence>
<dbReference type="SUPFAM" id="SSF102114">
    <property type="entry name" value="Radical SAM enzymes"/>
    <property type="match status" value="1"/>
</dbReference>
<dbReference type="EMBL" id="CP003261">
    <property type="protein sequence ID" value="AGK98858.1"/>
    <property type="molecule type" value="Genomic_DNA"/>
</dbReference>
<dbReference type="PROSITE" id="PS51918">
    <property type="entry name" value="RADICAL_SAM"/>
    <property type="match status" value="1"/>
</dbReference>
<keyword evidence="10" id="KW-1185">Reference proteome</keyword>
<dbReference type="GO" id="GO:0005506">
    <property type="term" value="F:iron ion binding"/>
    <property type="evidence" value="ECO:0007669"/>
    <property type="project" value="InterPro"/>
</dbReference>
<dbReference type="SFLD" id="SFLDG01081">
    <property type="entry name" value="cleavage_of_the_Ca-Cb_bond_in"/>
    <property type="match status" value="1"/>
</dbReference>
<dbReference type="NCBIfam" id="TIGR02351">
    <property type="entry name" value="thiH"/>
    <property type="match status" value="1"/>
</dbReference>
<keyword evidence="3" id="KW-0949">S-adenosyl-L-methionine</keyword>
<dbReference type="HOGENOM" id="CLU_046249_1_0_9"/>
<dbReference type="InterPro" id="IPR058240">
    <property type="entry name" value="rSAM_sf"/>
</dbReference>
<dbReference type="GO" id="GO:0009228">
    <property type="term" value="P:thiamine biosynthetic process"/>
    <property type="evidence" value="ECO:0007669"/>
    <property type="project" value="InterPro"/>
</dbReference>
<dbReference type="GO" id="GO:0003824">
    <property type="term" value="F:catalytic activity"/>
    <property type="evidence" value="ECO:0007669"/>
    <property type="project" value="InterPro"/>
</dbReference>
<sequence>MSFFDVASKLQDYDFDGFFNSVTEEQVKYVLSKDTLDKNDFICLLSPAAEKFIEPMAQKAHKIAINNFGKAVTLYTPIYIANYCVNKCAYCGYNVENDVHRKKLNMEEIEKEAKAIHASGLRHIILLTGESRFHSPVSYIKDAVKLLKKYFSSICIEIYPLEEDEYRELVEAGVDSLTIYQETYDMKKYDEIHLAGPKKNYRYRVETPERAARAGIRGMGVGALYGLDNWRKEAYFSGLHARYIQDMFPYMEISMSVPRIRPHAGSFTDIKDVNDRNLVQIMLAFKIFLKRSGINVTTREAAELRDNLIPLGVTKISAGVSTEVGGHSCKAEDQGEKQFEISDKRSVKEISDMLKAKGYCPVMKDWEYV</sequence>
<evidence type="ECO:0000256" key="7">
    <source>
        <dbReference type="ARBA" id="ARBA00034078"/>
    </source>
</evidence>